<evidence type="ECO:0000256" key="1">
    <source>
        <dbReference type="SAM" id="MobiDB-lite"/>
    </source>
</evidence>
<evidence type="ECO:0000259" key="3">
    <source>
        <dbReference type="PROSITE" id="PS51397"/>
    </source>
</evidence>
<organism evidence="4 5">
    <name type="scientific">Schizosaccharomyces octosporus (strain yFS286)</name>
    <name type="common">Fission yeast</name>
    <name type="synonym">Octosporomyces octosporus</name>
    <dbReference type="NCBI Taxonomy" id="483514"/>
    <lineage>
        <taxon>Eukaryota</taxon>
        <taxon>Fungi</taxon>
        <taxon>Dikarya</taxon>
        <taxon>Ascomycota</taxon>
        <taxon>Taphrinomycotina</taxon>
        <taxon>Schizosaccharomycetes</taxon>
        <taxon>Schizosaccharomycetales</taxon>
        <taxon>Schizosaccharomycetaceae</taxon>
        <taxon>Schizosaccharomyces</taxon>
    </lineage>
</organism>
<gene>
    <name evidence="4" type="ORF">SOCG_04116</name>
</gene>
<dbReference type="GO" id="GO:0008237">
    <property type="term" value="F:metallopeptidase activity"/>
    <property type="evidence" value="ECO:0007669"/>
    <property type="project" value="UniProtKB-KW"/>
</dbReference>
<dbReference type="PROSITE" id="PS50053">
    <property type="entry name" value="UBIQUITIN_2"/>
    <property type="match status" value="1"/>
</dbReference>
<dbReference type="PANTHER" id="PTHR47795:SF1">
    <property type="entry name" value="DNA-DEPENDENT METALLOPROTEASE WSS1 HOMOLOG 2"/>
    <property type="match status" value="1"/>
</dbReference>
<dbReference type="Proteomes" id="UP000016088">
    <property type="component" value="Unassembled WGS sequence"/>
</dbReference>
<dbReference type="SUPFAM" id="SSF54236">
    <property type="entry name" value="Ubiquitin-like"/>
    <property type="match status" value="1"/>
</dbReference>
<accession>S9PNL1</accession>
<evidence type="ECO:0000313" key="4">
    <source>
        <dbReference type="EMBL" id="EPX70841.1"/>
    </source>
</evidence>
<dbReference type="InterPro" id="IPR029071">
    <property type="entry name" value="Ubiquitin-like_domsf"/>
</dbReference>
<dbReference type="VEuPathDB" id="FungiDB:SOCG_04116"/>
<protein>
    <submittedName>
        <fullName evidence="4">Ubiquitin/metalloprotease fusion protein</fullName>
    </submittedName>
</protein>
<dbReference type="OMA" id="GIQRIMN"/>
<dbReference type="PANTHER" id="PTHR47795">
    <property type="entry name" value="UBIQUITIN AND WLM DOMAIN-CONTAINING METALLOPROTEASE SPCC1442.07C"/>
    <property type="match status" value="1"/>
</dbReference>
<feature type="domain" description="Ubiquitin-like" evidence="2">
    <location>
        <begin position="1"/>
        <end position="53"/>
    </location>
</feature>
<feature type="domain" description="WLM" evidence="3">
    <location>
        <begin position="100"/>
        <end position="276"/>
    </location>
</feature>
<proteinExistence type="predicted"/>
<evidence type="ECO:0000259" key="2">
    <source>
        <dbReference type="PROSITE" id="PS50053"/>
    </source>
</evidence>
<dbReference type="AlphaFoldDB" id="S9PNL1"/>
<dbReference type="InterPro" id="IPR013536">
    <property type="entry name" value="WLM_dom"/>
</dbReference>
<dbReference type="EMBL" id="KE503208">
    <property type="protein sequence ID" value="EPX70841.1"/>
    <property type="molecule type" value="Genomic_DNA"/>
</dbReference>
<feature type="region of interest" description="Disordered" evidence="1">
    <location>
        <begin position="78"/>
        <end position="107"/>
    </location>
</feature>
<sequence>MELRFTYAGNVISIYFHEEETVRSAKEKLGQEIGFSADQIKLLYKGSLSNESKLQDVVKDKAKVMTIVNKNANVVDETMSQLNSPRKNAASSYALKPKKPRSTPKEASSYTFNRFEVLNYPFKERALQYLERLRDDAGIQRIMNTHRWTVPLLSEMDPAEHTQHDSKTLGLNHNHGAHIELRLRTDRYDGFRDYKTVKSTLIHELSHNVHGEHDASFWELFRQLTKEAEAADLLSKPGSYVSEQATYVPQNNETTDEDQRDHKRDILLAAAERRRNASK</sequence>
<dbReference type="GO" id="GO:0003690">
    <property type="term" value="F:double-stranded DNA binding"/>
    <property type="evidence" value="ECO:0007669"/>
    <property type="project" value="EnsemblFungi"/>
</dbReference>
<dbReference type="GO" id="GO:0006281">
    <property type="term" value="P:DNA repair"/>
    <property type="evidence" value="ECO:0007669"/>
    <property type="project" value="EnsemblFungi"/>
</dbReference>
<dbReference type="Pfam" id="PF00240">
    <property type="entry name" value="ubiquitin"/>
    <property type="match status" value="1"/>
</dbReference>
<dbReference type="CDD" id="cd17039">
    <property type="entry name" value="Ubl_ubiquitin_like"/>
    <property type="match status" value="1"/>
</dbReference>
<keyword evidence="5" id="KW-1185">Reference proteome</keyword>
<dbReference type="OrthoDB" id="49605at2759"/>
<dbReference type="RefSeq" id="XP_013020412.1">
    <property type="nucleotide sequence ID" value="XM_013164958.1"/>
</dbReference>
<dbReference type="GO" id="GO:0046914">
    <property type="term" value="F:transition metal ion binding"/>
    <property type="evidence" value="ECO:0007669"/>
    <property type="project" value="EnsemblFungi"/>
</dbReference>
<evidence type="ECO:0000313" key="5">
    <source>
        <dbReference type="Proteomes" id="UP000016088"/>
    </source>
</evidence>
<reference evidence="4 5" key="1">
    <citation type="journal article" date="2011" name="Science">
        <title>Comparative functional genomics of the fission yeasts.</title>
        <authorList>
            <person name="Rhind N."/>
            <person name="Chen Z."/>
            <person name="Yassour M."/>
            <person name="Thompson D.A."/>
            <person name="Haas B.J."/>
            <person name="Habib N."/>
            <person name="Wapinski I."/>
            <person name="Roy S."/>
            <person name="Lin M.F."/>
            <person name="Heiman D.I."/>
            <person name="Young S.K."/>
            <person name="Furuya K."/>
            <person name="Guo Y."/>
            <person name="Pidoux A."/>
            <person name="Chen H.M."/>
            <person name="Robbertse B."/>
            <person name="Goldberg J.M."/>
            <person name="Aoki K."/>
            <person name="Bayne E.H."/>
            <person name="Berlin A.M."/>
            <person name="Desjardins C.A."/>
            <person name="Dobbs E."/>
            <person name="Dukaj L."/>
            <person name="Fan L."/>
            <person name="FitzGerald M.G."/>
            <person name="French C."/>
            <person name="Gujja S."/>
            <person name="Hansen K."/>
            <person name="Keifenheim D."/>
            <person name="Levin J.Z."/>
            <person name="Mosher R.A."/>
            <person name="Mueller C.A."/>
            <person name="Pfiffner J."/>
            <person name="Priest M."/>
            <person name="Russ C."/>
            <person name="Smialowska A."/>
            <person name="Swoboda P."/>
            <person name="Sykes S.M."/>
            <person name="Vaughn M."/>
            <person name="Vengrova S."/>
            <person name="Yoder R."/>
            <person name="Zeng Q."/>
            <person name="Allshire R."/>
            <person name="Baulcombe D."/>
            <person name="Birren B.W."/>
            <person name="Brown W."/>
            <person name="Ekwall K."/>
            <person name="Kellis M."/>
            <person name="Leatherwood J."/>
            <person name="Levin H."/>
            <person name="Margalit H."/>
            <person name="Martienssen R."/>
            <person name="Nieduszynski C.A."/>
            <person name="Spatafora J.W."/>
            <person name="Friedman N."/>
            <person name="Dalgaard J.Z."/>
            <person name="Baumann P."/>
            <person name="Niki H."/>
            <person name="Regev A."/>
            <person name="Nusbaum C."/>
        </authorList>
    </citation>
    <scope>NUCLEOTIDE SEQUENCE [LARGE SCALE GENOMIC DNA]</scope>
    <source>
        <strain evidence="5">yFS286</strain>
    </source>
</reference>
<dbReference type="InterPro" id="IPR000626">
    <property type="entry name" value="Ubiquitin-like_dom"/>
</dbReference>
<name>S9PNL1_SCHOY</name>
<dbReference type="Pfam" id="PF08325">
    <property type="entry name" value="WLM"/>
    <property type="match status" value="1"/>
</dbReference>
<dbReference type="eggNOG" id="KOG4842">
    <property type="taxonomic scope" value="Eukaryota"/>
</dbReference>
<dbReference type="Gene3D" id="3.10.20.90">
    <property type="entry name" value="Phosphatidylinositol 3-kinase Catalytic Subunit, Chain A, domain 1"/>
    <property type="match status" value="1"/>
</dbReference>
<dbReference type="GeneID" id="25033080"/>
<dbReference type="GO" id="GO:0003697">
    <property type="term" value="F:single-stranded DNA binding"/>
    <property type="evidence" value="ECO:0007669"/>
    <property type="project" value="EnsemblFungi"/>
</dbReference>
<feature type="compositionally biased region" description="Polar residues" evidence="1">
    <location>
        <begin position="78"/>
        <end position="91"/>
    </location>
</feature>
<dbReference type="PROSITE" id="PS51397">
    <property type="entry name" value="WLM"/>
    <property type="match status" value="1"/>
</dbReference>
<dbReference type="GO" id="GO:0070628">
    <property type="term" value="F:proteasome binding"/>
    <property type="evidence" value="ECO:0007669"/>
    <property type="project" value="EnsemblFungi"/>
</dbReference>
<dbReference type="HOGENOM" id="CLU_056790_0_0_1"/>
<dbReference type="GO" id="GO:0006508">
    <property type="term" value="P:proteolysis"/>
    <property type="evidence" value="ECO:0007669"/>
    <property type="project" value="UniProtKB-KW"/>
</dbReference>